<reference evidence="3 4" key="1">
    <citation type="journal article" date="2019" name="Nat. Microbiol.">
        <title>Wide diversity of methane and short-chain alkane metabolisms in uncultured archaea.</title>
        <authorList>
            <person name="Borrel G."/>
            <person name="Adam P.S."/>
            <person name="McKay L.J."/>
            <person name="Chen L.X."/>
            <person name="Sierra-Garcia I.N."/>
            <person name="Sieber C.M."/>
            <person name="Letourneur Q."/>
            <person name="Ghozlane A."/>
            <person name="Andersen G.L."/>
            <person name="Li W.J."/>
            <person name="Hallam S.J."/>
            <person name="Muyzer G."/>
            <person name="de Oliveira V.M."/>
            <person name="Inskeep W.P."/>
            <person name="Banfield J.F."/>
            <person name="Gribaldo S."/>
        </authorList>
    </citation>
    <scope>NUCLEOTIDE SEQUENCE [LARGE SCALE GENOMIC DNA]</scope>
    <source>
        <strain evidence="3">NM1b</strain>
    </source>
</reference>
<dbReference type="SUPFAM" id="SSF55811">
    <property type="entry name" value="Nudix"/>
    <property type="match status" value="1"/>
</dbReference>
<name>A0A520KXY2_9EURY</name>
<dbReference type="InterPro" id="IPR020084">
    <property type="entry name" value="NUDIX_hydrolase_CS"/>
</dbReference>
<comment type="caution">
    <text evidence="3">The sequence shown here is derived from an EMBL/GenBank/DDBJ whole genome shotgun (WGS) entry which is preliminary data.</text>
</comment>
<evidence type="ECO:0000259" key="2">
    <source>
        <dbReference type="PROSITE" id="PS51462"/>
    </source>
</evidence>
<keyword evidence="1 3" id="KW-0378">Hydrolase</keyword>
<dbReference type="EMBL" id="RXIL01000050">
    <property type="protein sequence ID" value="RZN70793.1"/>
    <property type="molecule type" value="Genomic_DNA"/>
</dbReference>
<evidence type="ECO:0000313" key="3">
    <source>
        <dbReference type="EMBL" id="RZN70793.1"/>
    </source>
</evidence>
<sequence>MSHLKLAVDGIVLYRKRLIAIKRVNYPFKGEYALPGGFVEYGEKTEDALRRELREETGLGVEIIKLVGVYSDPERDPRGHVVSICYLTKGEGELKADSDAESVSLFTLEGMPKLSFDHGKMIKDARDGINEVLSKM</sequence>
<gene>
    <name evidence="3" type="ORF">EF807_02745</name>
</gene>
<dbReference type="PANTHER" id="PTHR43736:SF1">
    <property type="entry name" value="DIHYDRONEOPTERIN TRIPHOSPHATE DIPHOSPHATASE"/>
    <property type="match status" value="1"/>
</dbReference>
<dbReference type="InterPro" id="IPR020476">
    <property type="entry name" value="Nudix_hydrolase"/>
</dbReference>
<feature type="domain" description="Nudix hydrolase" evidence="2">
    <location>
        <begin position="3"/>
        <end position="129"/>
    </location>
</feature>
<dbReference type="PANTHER" id="PTHR43736">
    <property type="entry name" value="ADP-RIBOSE PYROPHOSPHATASE"/>
    <property type="match status" value="1"/>
</dbReference>
<dbReference type="AlphaFoldDB" id="A0A520KXY2"/>
<dbReference type="PROSITE" id="PS51462">
    <property type="entry name" value="NUDIX"/>
    <property type="match status" value="1"/>
</dbReference>
<protein>
    <submittedName>
        <fullName evidence="3">NUDIX hydrolase</fullName>
    </submittedName>
</protein>
<dbReference type="Gene3D" id="3.90.79.10">
    <property type="entry name" value="Nucleoside Triphosphate Pyrophosphohydrolase"/>
    <property type="match status" value="1"/>
</dbReference>
<dbReference type="CDD" id="cd18873">
    <property type="entry name" value="NUDIX_NadM_like"/>
    <property type="match status" value="1"/>
</dbReference>
<accession>A0A520KXY2</accession>
<dbReference type="PROSITE" id="PS00893">
    <property type="entry name" value="NUDIX_BOX"/>
    <property type="match status" value="1"/>
</dbReference>
<proteinExistence type="predicted"/>
<dbReference type="Proteomes" id="UP000320766">
    <property type="component" value="Unassembled WGS sequence"/>
</dbReference>
<evidence type="ECO:0000313" key="4">
    <source>
        <dbReference type="Proteomes" id="UP000320766"/>
    </source>
</evidence>
<evidence type="ECO:0000256" key="1">
    <source>
        <dbReference type="ARBA" id="ARBA00022801"/>
    </source>
</evidence>
<dbReference type="InterPro" id="IPR015797">
    <property type="entry name" value="NUDIX_hydrolase-like_dom_sf"/>
</dbReference>
<dbReference type="PRINTS" id="PR00502">
    <property type="entry name" value="NUDIXFAMILY"/>
</dbReference>
<dbReference type="InterPro" id="IPR000086">
    <property type="entry name" value="NUDIX_hydrolase_dom"/>
</dbReference>
<dbReference type="GO" id="GO:0016787">
    <property type="term" value="F:hydrolase activity"/>
    <property type="evidence" value="ECO:0007669"/>
    <property type="project" value="UniProtKB-KW"/>
</dbReference>
<dbReference type="Pfam" id="PF00293">
    <property type="entry name" value="NUDIX"/>
    <property type="match status" value="1"/>
</dbReference>
<organism evidence="3 4">
    <name type="scientific">Candidatus Methanolliviera hydrocarbonicum</name>
    <dbReference type="NCBI Taxonomy" id="2491085"/>
    <lineage>
        <taxon>Archaea</taxon>
        <taxon>Methanobacteriati</taxon>
        <taxon>Methanobacteriota</taxon>
        <taxon>Candidatus Methanoliparia</taxon>
        <taxon>Candidatus Methanoliparales</taxon>
        <taxon>Candidatus Methanollivieraceae</taxon>
        <taxon>Candidatus Methanolliviera</taxon>
    </lineage>
</organism>